<evidence type="ECO:0000259" key="8">
    <source>
        <dbReference type="Pfam" id="PF00828"/>
    </source>
</evidence>
<dbReference type="EMBL" id="CP096649">
    <property type="protein sequence ID" value="UQK59300.1"/>
    <property type="molecule type" value="Genomic_DNA"/>
</dbReference>
<feature type="compositionally biased region" description="Gly residues" evidence="7">
    <location>
        <begin position="24"/>
        <end position="37"/>
    </location>
</feature>
<evidence type="ECO:0000256" key="1">
    <source>
        <dbReference type="ARBA" id="ARBA00007320"/>
    </source>
</evidence>
<evidence type="ECO:0000256" key="5">
    <source>
        <dbReference type="HAMAP-Rule" id="MF_01341"/>
    </source>
</evidence>
<dbReference type="InterPro" id="IPR030878">
    <property type="entry name" value="Ribosomal_uL15"/>
</dbReference>
<feature type="domain" description="Large ribosomal subunit protein uL15/eL18" evidence="8">
    <location>
        <begin position="79"/>
        <end position="149"/>
    </location>
</feature>
<dbReference type="SUPFAM" id="SSF52080">
    <property type="entry name" value="Ribosomal proteins L15p and L18e"/>
    <property type="match status" value="1"/>
</dbReference>
<dbReference type="GO" id="GO:0003735">
    <property type="term" value="F:structural constituent of ribosome"/>
    <property type="evidence" value="ECO:0007669"/>
    <property type="project" value="InterPro"/>
</dbReference>
<feature type="region of interest" description="Disordered" evidence="7">
    <location>
        <begin position="1"/>
        <end position="57"/>
    </location>
</feature>
<evidence type="ECO:0000313" key="9">
    <source>
        <dbReference type="EMBL" id="UQK59300.1"/>
    </source>
</evidence>
<dbReference type="InterPro" id="IPR001196">
    <property type="entry name" value="Ribosomal_uL15_CS"/>
</dbReference>
<keyword evidence="4 5" id="KW-0687">Ribonucleoprotein</keyword>
<organism evidence="9 10">
    <name type="scientific">Fenollaria massiliensis</name>
    <dbReference type="NCBI Taxonomy" id="938288"/>
    <lineage>
        <taxon>Bacteria</taxon>
        <taxon>Bacillati</taxon>
        <taxon>Bacillota</taxon>
        <taxon>Clostridia</taxon>
        <taxon>Eubacteriales</taxon>
        <taxon>Fenollaria</taxon>
    </lineage>
</organism>
<feature type="compositionally biased region" description="Gly residues" evidence="7">
    <location>
        <begin position="44"/>
        <end position="54"/>
    </location>
</feature>
<protein>
    <recommendedName>
        <fullName evidence="5">Large ribosomal subunit protein uL15</fullName>
    </recommendedName>
</protein>
<dbReference type="Proteomes" id="UP000831151">
    <property type="component" value="Chromosome"/>
</dbReference>
<dbReference type="GO" id="GO:0022625">
    <property type="term" value="C:cytosolic large ribosomal subunit"/>
    <property type="evidence" value="ECO:0007669"/>
    <property type="project" value="TreeGrafter"/>
</dbReference>
<dbReference type="GO" id="GO:0019843">
    <property type="term" value="F:rRNA binding"/>
    <property type="evidence" value="ECO:0007669"/>
    <property type="project" value="UniProtKB-UniRule"/>
</dbReference>
<keyword evidence="3 5" id="KW-0689">Ribosomal protein</keyword>
<dbReference type="PANTHER" id="PTHR12934:SF11">
    <property type="entry name" value="LARGE RIBOSOMAL SUBUNIT PROTEIN UL15M"/>
    <property type="match status" value="1"/>
</dbReference>
<feature type="compositionally biased region" description="Basic residues" evidence="7">
    <location>
        <begin position="14"/>
        <end position="23"/>
    </location>
</feature>
<keyword evidence="5" id="KW-0699">rRNA-binding</keyword>
<evidence type="ECO:0000256" key="7">
    <source>
        <dbReference type="SAM" id="MobiDB-lite"/>
    </source>
</evidence>
<dbReference type="HAMAP" id="MF_01341">
    <property type="entry name" value="Ribosomal_uL15"/>
    <property type="match status" value="1"/>
</dbReference>
<evidence type="ECO:0000256" key="6">
    <source>
        <dbReference type="RuleBase" id="RU003888"/>
    </source>
</evidence>
<dbReference type="GO" id="GO:0006412">
    <property type="term" value="P:translation"/>
    <property type="evidence" value="ECO:0007669"/>
    <property type="project" value="UniProtKB-UniRule"/>
</dbReference>
<evidence type="ECO:0000313" key="10">
    <source>
        <dbReference type="Proteomes" id="UP000831151"/>
    </source>
</evidence>
<keyword evidence="10" id="KW-1185">Reference proteome</keyword>
<dbReference type="RefSeq" id="WP_019214304.1">
    <property type="nucleotide sequence ID" value="NZ_CP096649.1"/>
</dbReference>
<dbReference type="PANTHER" id="PTHR12934">
    <property type="entry name" value="50S RIBOSOMAL PROTEIN L15"/>
    <property type="match status" value="1"/>
</dbReference>
<reference evidence="9" key="1">
    <citation type="submission" date="2022-04" db="EMBL/GenBank/DDBJ databases">
        <title>Complete genome sequences of Ezakiella coagulans and Fenollaria massiliensis.</title>
        <authorList>
            <person name="France M.T."/>
            <person name="Clifford J."/>
            <person name="Narina S."/>
            <person name="Rutt L."/>
            <person name="Ravel J."/>
        </authorList>
    </citation>
    <scope>NUCLEOTIDE SEQUENCE</scope>
    <source>
        <strain evidence="9">C0061C2</strain>
    </source>
</reference>
<proteinExistence type="inferred from homology"/>
<dbReference type="InterPro" id="IPR005749">
    <property type="entry name" value="Ribosomal_uL15_bac-type"/>
</dbReference>
<evidence type="ECO:0000256" key="3">
    <source>
        <dbReference type="ARBA" id="ARBA00022980"/>
    </source>
</evidence>
<evidence type="ECO:0000256" key="2">
    <source>
        <dbReference type="ARBA" id="ARBA00022884"/>
    </source>
</evidence>
<name>A0A9E7DJX4_9FIRM</name>
<dbReference type="NCBIfam" id="TIGR01071">
    <property type="entry name" value="rplO_bact"/>
    <property type="match status" value="1"/>
</dbReference>
<sequence>MKLNNLQAQEGGKIGKKAARRGRGIGSGLGKTAGRGTKGQKSRSGGGVRPGFEGGQMPLFRRLPKRGFTNIFRKEYAIVNISSLNVFDDGETVDTQKLIERGLVKKSLATANGVKVLGNGELEKKINLNVERISESAKEKVEAKGGKVEVK</sequence>
<gene>
    <name evidence="5 9" type="primary">rplO</name>
    <name evidence="9" type="ORF">M1R53_01115</name>
</gene>
<dbReference type="Gene3D" id="3.100.10.10">
    <property type="match status" value="1"/>
</dbReference>
<comment type="similarity">
    <text evidence="1 5 6">Belongs to the universal ribosomal protein uL15 family.</text>
</comment>
<accession>A0A9E7DJX4</accession>
<dbReference type="KEGG" id="fms:M1R53_01115"/>
<evidence type="ECO:0000256" key="4">
    <source>
        <dbReference type="ARBA" id="ARBA00023274"/>
    </source>
</evidence>
<comment type="function">
    <text evidence="5">Binds to the 23S rRNA.</text>
</comment>
<dbReference type="AlphaFoldDB" id="A0A9E7DJX4"/>
<dbReference type="PROSITE" id="PS00475">
    <property type="entry name" value="RIBOSOMAL_L15"/>
    <property type="match status" value="1"/>
</dbReference>
<dbReference type="Pfam" id="PF00828">
    <property type="entry name" value="Ribosomal_L27A"/>
    <property type="match status" value="1"/>
</dbReference>
<dbReference type="InterPro" id="IPR021131">
    <property type="entry name" value="Ribosomal_uL15/eL18"/>
</dbReference>
<keyword evidence="2 5" id="KW-0694">RNA-binding</keyword>
<comment type="subunit">
    <text evidence="5">Part of the 50S ribosomal subunit.</text>
</comment>
<dbReference type="InterPro" id="IPR036227">
    <property type="entry name" value="Ribosomal_uL15/eL18_sf"/>
</dbReference>